<sequence length="236" mass="27002">MIIFILIISVVLFMLTNVFAKKIWQTVVSFVFGALFVVSLILIVLNVSNHYGMKQVTETKEISLVSSGDTNGPKLLLYQPLGNGEETVFLYKTKDSQKKPKATGTDYVTNEVIKNSKSPKLIEKKTYWVYKNRGFERFFHINGSKKEFVKEENEFQVPSDWYVLTTDQAKELQKTMQDQKIQIESDAKAFAANQLKEAMMKNPKLDKAAQHQLAEKAGADYQAKVFQETVEKIQKK</sequence>
<dbReference type="Pfam" id="PF16069">
    <property type="entry name" value="DUF4811"/>
    <property type="match status" value="1"/>
</dbReference>
<feature type="transmembrane region" description="Helical" evidence="1">
    <location>
        <begin position="30"/>
        <end position="47"/>
    </location>
</feature>
<keyword evidence="3" id="KW-1185">Reference proteome</keyword>
<dbReference type="OrthoDB" id="2249491at2"/>
<accession>A0A429ZYA2</accession>
<organism evidence="2 3">
    <name type="scientific">Vagococcus vulneris</name>
    <dbReference type="NCBI Taxonomy" id="1977869"/>
    <lineage>
        <taxon>Bacteria</taxon>
        <taxon>Bacillati</taxon>
        <taxon>Bacillota</taxon>
        <taxon>Bacilli</taxon>
        <taxon>Lactobacillales</taxon>
        <taxon>Enterococcaceae</taxon>
        <taxon>Vagococcus</taxon>
    </lineage>
</organism>
<evidence type="ECO:0000256" key="1">
    <source>
        <dbReference type="SAM" id="Phobius"/>
    </source>
</evidence>
<comment type="caution">
    <text evidence="2">The sequence shown here is derived from an EMBL/GenBank/DDBJ whole genome shotgun (WGS) entry which is preliminary data.</text>
</comment>
<dbReference type="AlphaFoldDB" id="A0A429ZYA2"/>
<keyword evidence="1" id="KW-0472">Membrane</keyword>
<proteinExistence type="predicted"/>
<dbReference type="EMBL" id="NGJS01000007">
    <property type="protein sequence ID" value="RST98928.1"/>
    <property type="molecule type" value="Genomic_DNA"/>
</dbReference>
<name>A0A429ZYA2_9ENTE</name>
<dbReference type="RefSeq" id="WP_125983851.1">
    <property type="nucleotide sequence ID" value="NZ_NGJS01000007.1"/>
</dbReference>
<keyword evidence="1" id="KW-1133">Transmembrane helix</keyword>
<evidence type="ECO:0000313" key="3">
    <source>
        <dbReference type="Proteomes" id="UP000287857"/>
    </source>
</evidence>
<dbReference type="Proteomes" id="UP000287857">
    <property type="component" value="Unassembled WGS sequence"/>
</dbReference>
<gene>
    <name evidence="2" type="ORF">CBF37_06040</name>
</gene>
<dbReference type="InterPro" id="IPR032083">
    <property type="entry name" value="DUF4811"/>
</dbReference>
<protein>
    <submittedName>
        <fullName evidence="2">DUF4811 domain-containing protein</fullName>
    </submittedName>
</protein>
<evidence type="ECO:0000313" key="2">
    <source>
        <dbReference type="EMBL" id="RST98928.1"/>
    </source>
</evidence>
<keyword evidence="1" id="KW-0812">Transmembrane</keyword>
<reference evidence="2 3" key="1">
    <citation type="submission" date="2017-05" db="EMBL/GenBank/DDBJ databases">
        <title>Vagococcus spp. assemblies.</title>
        <authorList>
            <person name="Gulvik C.A."/>
        </authorList>
    </citation>
    <scope>NUCLEOTIDE SEQUENCE [LARGE SCALE GENOMIC DNA]</scope>
    <source>
        <strain evidence="2 3">SS1995</strain>
    </source>
</reference>